<accession>A0AA39J2I7</accession>
<name>A0AA39J2I7_9AGAR</name>
<gene>
    <name evidence="1" type="ORF">EV421DRAFT_1909581</name>
</gene>
<reference evidence="1" key="1">
    <citation type="submission" date="2023-06" db="EMBL/GenBank/DDBJ databases">
        <authorList>
            <consortium name="Lawrence Berkeley National Laboratory"/>
            <person name="Ahrendt S."/>
            <person name="Sahu N."/>
            <person name="Indic B."/>
            <person name="Wong-Bajracharya J."/>
            <person name="Merenyi Z."/>
            <person name="Ke H.-M."/>
            <person name="Monk M."/>
            <person name="Kocsube S."/>
            <person name="Drula E."/>
            <person name="Lipzen A."/>
            <person name="Balint B."/>
            <person name="Henrissat B."/>
            <person name="Andreopoulos B."/>
            <person name="Martin F.M."/>
            <person name="Harder C.B."/>
            <person name="Rigling D."/>
            <person name="Ford K.L."/>
            <person name="Foster G.D."/>
            <person name="Pangilinan J."/>
            <person name="Papanicolaou A."/>
            <person name="Barry K."/>
            <person name="LaButti K."/>
            <person name="Viragh M."/>
            <person name="Koriabine M."/>
            <person name="Yan M."/>
            <person name="Riley R."/>
            <person name="Champramary S."/>
            <person name="Plett K.L."/>
            <person name="Tsai I.J."/>
            <person name="Slot J."/>
            <person name="Sipos G."/>
            <person name="Plett J."/>
            <person name="Nagy L.G."/>
            <person name="Grigoriev I.V."/>
        </authorList>
    </citation>
    <scope>NUCLEOTIDE SEQUENCE</scope>
    <source>
        <strain evidence="1">FPL87.14</strain>
    </source>
</reference>
<protein>
    <submittedName>
        <fullName evidence="1">Uncharacterized protein</fullName>
    </submittedName>
</protein>
<organism evidence="1 2">
    <name type="scientific">Armillaria borealis</name>
    <dbReference type="NCBI Taxonomy" id="47425"/>
    <lineage>
        <taxon>Eukaryota</taxon>
        <taxon>Fungi</taxon>
        <taxon>Dikarya</taxon>
        <taxon>Basidiomycota</taxon>
        <taxon>Agaricomycotina</taxon>
        <taxon>Agaricomycetes</taxon>
        <taxon>Agaricomycetidae</taxon>
        <taxon>Agaricales</taxon>
        <taxon>Marasmiineae</taxon>
        <taxon>Physalacriaceae</taxon>
        <taxon>Armillaria</taxon>
    </lineage>
</organism>
<dbReference type="Proteomes" id="UP001175226">
    <property type="component" value="Unassembled WGS sequence"/>
</dbReference>
<sequence>MNSTYSRYEFPEDVQISRVPRVREIMILELNLQRLKKTMEGLNANCDNLMTPPPPSNSLNSLSLSGEPFTPFHDDEIMTDVTVSEDPIDAHSSISSNDTTYYYTPDTSPILTSFHMNDDDGDSMSDTSLPVTPDAFDIPPFEFDPLSEDVDDILEERSRYDGWKQLASKLNLELFRDYFLRYHSGPRRRVVTRHPYYAHWAHAKQAEYVSPVTANVDTGDGLHSFGYSQGVLGERIEPQR</sequence>
<evidence type="ECO:0000313" key="2">
    <source>
        <dbReference type="Proteomes" id="UP001175226"/>
    </source>
</evidence>
<dbReference type="EMBL" id="JAUEPT010000074">
    <property type="protein sequence ID" value="KAK0434082.1"/>
    <property type="molecule type" value="Genomic_DNA"/>
</dbReference>
<proteinExistence type="predicted"/>
<comment type="caution">
    <text evidence="1">The sequence shown here is derived from an EMBL/GenBank/DDBJ whole genome shotgun (WGS) entry which is preliminary data.</text>
</comment>
<keyword evidence="2" id="KW-1185">Reference proteome</keyword>
<evidence type="ECO:0000313" key="1">
    <source>
        <dbReference type="EMBL" id="KAK0434082.1"/>
    </source>
</evidence>
<dbReference type="AlphaFoldDB" id="A0AA39J2I7"/>